<sequence length="34" mass="3909">MVPIVGVERIWARPDGRMFGRADRVRNERARLAG</sequence>
<proteinExistence type="predicted"/>
<organism evidence="1 2">
    <name type="scientific">Streptomyces griseus</name>
    <dbReference type="NCBI Taxonomy" id="1911"/>
    <lineage>
        <taxon>Bacteria</taxon>
        <taxon>Bacillati</taxon>
        <taxon>Actinomycetota</taxon>
        <taxon>Actinomycetes</taxon>
        <taxon>Kitasatosporales</taxon>
        <taxon>Streptomycetaceae</taxon>
        <taxon>Streptomyces</taxon>
    </lineage>
</organism>
<reference evidence="1 2" key="1">
    <citation type="submission" date="2018-06" db="EMBL/GenBank/DDBJ databases">
        <authorList>
            <consortium name="Pathogen Informatics"/>
            <person name="Doyle S."/>
        </authorList>
    </citation>
    <scope>NUCLEOTIDE SEQUENCE [LARGE SCALE GENOMIC DNA]</scope>
    <source>
        <strain evidence="1 2">NCTC7807</strain>
    </source>
</reference>
<protein>
    <submittedName>
        <fullName evidence="1">Uncharacterized protein</fullName>
    </submittedName>
</protein>
<evidence type="ECO:0000313" key="2">
    <source>
        <dbReference type="Proteomes" id="UP000254150"/>
    </source>
</evidence>
<accession>A0A380NZC8</accession>
<gene>
    <name evidence="1" type="ORF">NCTC7807_03293</name>
</gene>
<dbReference type="AlphaFoldDB" id="A0A380NZC8"/>
<dbReference type="EMBL" id="UHID01000006">
    <property type="protein sequence ID" value="SUP57653.1"/>
    <property type="molecule type" value="Genomic_DNA"/>
</dbReference>
<name>A0A380NZC8_STRGR</name>
<dbReference type="Proteomes" id="UP000254150">
    <property type="component" value="Unassembled WGS sequence"/>
</dbReference>
<evidence type="ECO:0000313" key="1">
    <source>
        <dbReference type="EMBL" id="SUP57653.1"/>
    </source>
</evidence>